<dbReference type="PANTHER" id="PTHR13586">
    <property type="entry name" value="SCD6 PROTEIN-RELATED"/>
    <property type="match status" value="1"/>
</dbReference>
<feature type="compositionally biased region" description="Low complexity" evidence="3">
    <location>
        <begin position="84"/>
        <end position="103"/>
    </location>
</feature>
<dbReference type="PROSITE" id="PS51536">
    <property type="entry name" value="TFG"/>
    <property type="match status" value="1"/>
</dbReference>
<evidence type="ECO:0000259" key="5">
    <source>
        <dbReference type="PROSITE" id="PS51536"/>
    </source>
</evidence>
<dbReference type="PANTHER" id="PTHR13586:SF0">
    <property type="entry name" value="TRAILER HITCH, ISOFORM H"/>
    <property type="match status" value="1"/>
</dbReference>
<dbReference type="Proteomes" id="UP001216638">
    <property type="component" value="Chromosome 4"/>
</dbReference>
<feature type="domain" description="FFD box profile" evidence="4">
    <location>
        <begin position="376"/>
        <end position="392"/>
    </location>
</feature>
<feature type="compositionally biased region" description="Basic residues" evidence="3">
    <location>
        <begin position="434"/>
        <end position="454"/>
    </location>
</feature>
<gene>
    <name evidence="7" type="ORF">MBRA1_003186</name>
</gene>
<evidence type="ECO:0000256" key="2">
    <source>
        <dbReference type="PROSITE-ProRule" id="PRU00869"/>
    </source>
</evidence>
<dbReference type="PROSITE" id="PS51513">
    <property type="entry name" value="FFD"/>
    <property type="match status" value="1"/>
</dbReference>
<evidence type="ECO:0000313" key="8">
    <source>
        <dbReference type="Proteomes" id="UP001216638"/>
    </source>
</evidence>
<dbReference type="GO" id="GO:0034063">
    <property type="term" value="P:stress granule assembly"/>
    <property type="evidence" value="ECO:0007669"/>
    <property type="project" value="TreeGrafter"/>
</dbReference>
<dbReference type="Gene3D" id="2.30.30.100">
    <property type="match status" value="1"/>
</dbReference>
<feature type="region of interest" description="Disordered" evidence="3">
    <location>
        <begin position="83"/>
        <end position="120"/>
    </location>
</feature>
<feature type="compositionally biased region" description="Polar residues" evidence="3">
    <location>
        <begin position="209"/>
        <end position="230"/>
    </location>
</feature>
<evidence type="ECO:0000259" key="4">
    <source>
        <dbReference type="PROSITE" id="PS51513"/>
    </source>
</evidence>
<sequence>MSAGGQDDSAASFIGALISLTSRSNMRYQGILSNIDAAQATLALEKGRCTAAGQPQDEVPGSEKVYDYIVFRAADVVDLRIDDPSPAQAETPAAAPSPAATPAAPSPLVTPAPSASMPHEHGMPSPMPYANMYASPHLYGMPPQSYGYNPYVQSPYSGMPPMPPHGAPFGAPPPHMQAFASPVPPPPATSAPPAAARSPAPAPAPVPSQGVSQSGVEEAQAQLSDMQLQGASPAPAVKSSEPAAKPSEPTAKPSEPTAKPSEPVTKTKASSETAAGREPARKSPAAKTDGAPVDAAAPSLAAPAKYEASVQQRERPTVPGAPANKPVAHRDTSLPSKEYDFESANARFQKELRAPSGAPAAKLDAIPAPSATGTSRFYDKKSGFFDNISSDVKEHYDRRGQAEAGRQRQADERARNVQTFGDQAANFQAGGGRSRGRGRGGRGRGGRGRGRSRGGARPEWADA</sequence>
<dbReference type="AlphaFoldDB" id="A0AAF0IQV5"/>
<feature type="compositionally biased region" description="Basic and acidic residues" evidence="3">
    <location>
        <begin position="395"/>
        <end position="415"/>
    </location>
</feature>
<dbReference type="SMART" id="SM01271">
    <property type="entry name" value="LSM14"/>
    <property type="match status" value="1"/>
</dbReference>
<feature type="region of interest" description="Disordered" evidence="3">
    <location>
        <begin position="167"/>
        <end position="337"/>
    </location>
</feature>
<keyword evidence="8" id="KW-1185">Reference proteome</keyword>
<dbReference type="InterPro" id="IPR010920">
    <property type="entry name" value="LSM_dom_sf"/>
</dbReference>
<dbReference type="InterPro" id="IPR025768">
    <property type="entry name" value="TFG_box"/>
</dbReference>
<dbReference type="InterPro" id="IPR047575">
    <property type="entry name" value="Sm"/>
</dbReference>
<feature type="domain" description="Sm" evidence="6">
    <location>
        <begin position="5"/>
        <end position="85"/>
    </location>
</feature>
<feature type="region of interest" description="Disordered" evidence="3">
    <location>
        <begin position="395"/>
        <end position="463"/>
    </location>
</feature>
<dbReference type="GO" id="GO:0003729">
    <property type="term" value="F:mRNA binding"/>
    <property type="evidence" value="ECO:0007669"/>
    <property type="project" value="TreeGrafter"/>
</dbReference>
<feature type="compositionally biased region" description="Low complexity" evidence="3">
    <location>
        <begin position="291"/>
        <end position="308"/>
    </location>
</feature>
<dbReference type="InterPro" id="IPR019050">
    <property type="entry name" value="FDF_dom"/>
</dbReference>
<feature type="domain" description="TFG box profile" evidence="5">
    <location>
        <begin position="404"/>
        <end position="424"/>
    </location>
</feature>
<dbReference type="SUPFAM" id="SSF50182">
    <property type="entry name" value="Sm-like ribonucleoproteins"/>
    <property type="match status" value="1"/>
</dbReference>
<proteinExistence type="predicted"/>
<evidence type="ECO:0000313" key="7">
    <source>
        <dbReference type="EMBL" id="WFC96525.1"/>
    </source>
</evidence>
<feature type="short sequence motif" description="FFD box" evidence="1">
    <location>
        <begin position="376"/>
        <end position="392"/>
    </location>
</feature>
<feature type="compositionally biased region" description="Basic and acidic residues" evidence="3">
    <location>
        <begin position="328"/>
        <end position="337"/>
    </location>
</feature>
<name>A0AAF0IQV5_9BASI</name>
<accession>A0AAF0IQV5</accession>
<dbReference type="PROSITE" id="PS52002">
    <property type="entry name" value="SM"/>
    <property type="match status" value="1"/>
</dbReference>
<dbReference type="InterPro" id="IPR025761">
    <property type="entry name" value="FFD_box"/>
</dbReference>
<feature type="region of interest" description="Disordered" evidence="3">
    <location>
        <begin position="354"/>
        <end position="383"/>
    </location>
</feature>
<dbReference type="EMBL" id="CP119954">
    <property type="protein sequence ID" value="WFC96525.1"/>
    <property type="molecule type" value="Genomic_DNA"/>
</dbReference>
<dbReference type="InterPro" id="IPR025609">
    <property type="entry name" value="Lsm14-like_N"/>
</dbReference>
<evidence type="ECO:0000256" key="3">
    <source>
        <dbReference type="SAM" id="MobiDB-lite"/>
    </source>
</evidence>
<dbReference type="SMART" id="SM01199">
    <property type="entry name" value="FDF"/>
    <property type="match status" value="1"/>
</dbReference>
<evidence type="ECO:0000259" key="6">
    <source>
        <dbReference type="PROSITE" id="PS52002"/>
    </source>
</evidence>
<dbReference type="GO" id="GO:0033962">
    <property type="term" value="P:P-body assembly"/>
    <property type="evidence" value="ECO:0007669"/>
    <property type="project" value="TreeGrafter"/>
</dbReference>
<protein>
    <submittedName>
        <fullName evidence="7">Uncharacterized protein</fullName>
    </submittedName>
</protein>
<feature type="short sequence motif" description="TFG box" evidence="2">
    <location>
        <begin position="404"/>
        <end position="424"/>
    </location>
</feature>
<dbReference type="GO" id="GO:0000932">
    <property type="term" value="C:P-body"/>
    <property type="evidence" value="ECO:0007669"/>
    <property type="project" value="TreeGrafter"/>
</dbReference>
<dbReference type="Pfam" id="PF12701">
    <property type="entry name" value="LSM14"/>
    <property type="match status" value="1"/>
</dbReference>
<organism evidence="7 8">
    <name type="scientific">Malassezia brasiliensis</name>
    <dbReference type="NCBI Taxonomy" id="1821822"/>
    <lineage>
        <taxon>Eukaryota</taxon>
        <taxon>Fungi</taxon>
        <taxon>Dikarya</taxon>
        <taxon>Basidiomycota</taxon>
        <taxon>Ustilaginomycotina</taxon>
        <taxon>Malasseziomycetes</taxon>
        <taxon>Malasseziales</taxon>
        <taxon>Malasseziaceae</taxon>
        <taxon>Malassezia</taxon>
    </lineage>
</organism>
<reference evidence="7" key="1">
    <citation type="submission" date="2023-03" db="EMBL/GenBank/DDBJ databases">
        <title>Mating type loci evolution in Malassezia.</title>
        <authorList>
            <person name="Coelho M.A."/>
        </authorList>
    </citation>
    <scope>NUCLEOTIDE SEQUENCE</scope>
    <source>
        <strain evidence="7">CBS 14135</strain>
    </source>
</reference>
<evidence type="ECO:0000256" key="1">
    <source>
        <dbReference type="PROSITE-ProRule" id="PRU00846"/>
    </source>
</evidence>